<accession>A0ABR3JE94</accession>
<keyword evidence="1" id="KW-0472">Membrane</keyword>
<proteinExistence type="predicted"/>
<keyword evidence="4" id="KW-1185">Reference proteome</keyword>
<keyword evidence="1" id="KW-1133">Transmembrane helix</keyword>
<dbReference type="PANTHER" id="PTHR40465:SF1">
    <property type="entry name" value="DUF6534 DOMAIN-CONTAINING PROTEIN"/>
    <property type="match status" value="1"/>
</dbReference>
<organism evidence="3 4">
    <name type="scientific">Hohenbuehelia grisea</name>
    <dbReference type="NCBI Taxonomy" id="104357"/>
    <lineage>
        <taxon>Eukaryota</taxon>
        <taxon>Fungi</taxon>
        <taxon>Dikarya</taxon>
        <taxon>Basidiomycota</taxon>
        <taxon>Agaricomycotina</taxon>
        <taxon>Agaricomycetes</taxon>
        <taxon>Agaricomycetidae</taxon>
        <taxon>Agaricales</taxon>
        <taxon>Pleurotineae</taxon>
        <taxon>Pleurotaceae</taxon>
        <taxon>Hohenbuehelia</taxon>
    </lineage>
</organism>
<dbReference type="Proteomes" id="UP001556367">
    <property type="component" value="Unassembled WGS sequence"/>
</dbReference>
<reference evidence="4" key="1">
    <citation type="submission" date="2024-06" db="EMBL/GenBank/DDBJ databases">
        <title>Multi-omics analyses provide insights into the biosynthesis of the anticancer antibiotic pleurotin in Hohenbuehelia grisea.</title>
        <authorList>
            <person name="Weaver J.A."/>
            <person name="Alberti F."/>
        </authorList>
    </citation>
    <scope>NUCLEOTIDE SEQUENCE [LARGE SCALE GENOMIC DNA]</scope>
    <source>
        <strain evidence="4">T-177</strain>
    </source>
</reference>
<gene>
    <name evidence="3" type="ORF">HGRIS_005200</name>
</gene>
<keyword evidence="1" id="KW-0812">Transmembrane</keyword>
<evidence type="ECO:0000259" key="2">
    <source>
        <dbReference type="Pfam" id="PF20152"/>
    </source>
</evidence>
<evidence type="ECO:0000256" key="1">
    <source>
        <dbReference type="SAM" id="Phobius"/>
    </source>
</evidence>
<protein>
    <recommendedName>
        <fullName evidence="2">DUF6534 domain-containing protein</fullName>
    </recommendedName>
</protein>
<dbReference type="PANTHER" id="PTHR40465">
    <property type="entry name" value="CHROMOSOME 1, WHOLE GENOME SHOTGUN SEQUENCE"/>
    <property type="match status" value="1"/>
</dbReference>
<name>A0ABR3JE94_9AGAR</name>
<dbReference type="Pfam" id="PF20152">
    <property type="entry name" value="DUF6534"/>
    <property type="match status" value="1"/>
</dbReference>
<feature type="domain" description="DUF6534" evidence="2">
    <location>
        <begin position="10"/>
        <end position="95"/>
    </location>
</feature>
<evidence type="ECO:0000313" key="3">
    <source>
        <dbReference type="EMBL" id="KAL0954048.1"/>
    </source>
</evidence>
<sequence length="154" mass="16134">MACTALGLGAACDVGIAASMCFLLHRSRSGLKATDNIVTTLMVYTVNTGLLTSIWAIADIICFVAMPLNFVNIGINFVVGKLYANSLMASLNSRQTLRSMAATGTTTGTPSIFRLTSVGNTDSDDTRTTLPFAAQIMSTAEGGKDPTKAQKVDS</sequence>
<feature type="transmembrane region" description="Helical" evidence="1">
    <location>
        <begin position="41"/>
        <end position="66"/>
    </location>
</feature>
<dbReference type="InterPro" id="IPR045339">
    <property type="entry name" value="DUF6534"/>
</dbReference>
<dbReference type="EMBL" id="JASNQZ010000008">
    <property type="protein sequence ID" value="KAL0954048.1"/>
    <property type="molecule type" value="Genomic_DNA"/>
</dbReference>
<comment type="caution">
    <text evidence="3">The sequence shown here is derived from an EMBL/GenBank/DDBJ whole genome shotgun (WGS) entry which is preliminary data.</text>
</comment>
<evidence type="ECO:0000313" key="4">
    <source>
        <dbReference type="Proteomes" id="UP001556367"/>
    </source>
</evidence>